<dbReference type="Proteomes" id="UP001165960">
    <property type="component" value="Unassembled WGS sequence"/>
</dbReference>
<proteinExistence type="predicted"/>
<keyword evidence="2" id="KW-1185">Reference proteome</keyword>
<organism evidence="1 2">
    <name type="scientific">Entomophthora muscae</name>
    <dbReference type="NCBI Taxonomy" id="34485"/>
    <lineage>
        <taxon>Eukaryota</taxon>
        <taxon>Fungi</taxon>
        <taxon>Fungi incertae sedis</taxon>
        <taxon>Zoopagomycota</taxon>
        <taxon>Entomophthoromycotina</taxon>
        <taxon>Entomophthoromycetes</taxon>
        <taxon>Entomophthorales</taxon>
        <taxon>Entomophthoraceae</taxon>
        <taxon>Entomophthora</taxon>
    </lineage>
</organism>
<dbReference type="EC" id="2.4.1.173" evidence="1"/>
<evidence type="ECO:0000313" key="2">
    <source>
        <dbReference type="Proteomes" id="UP001165960"/>
    </source>
</evidence>
<sequence length="935" mass="104266">MNTVLLQGHMYLTENFLLYHAHVPHDRDEVLKSGFLTRKHNAAYSAAYWYVLHEHSLSYFEDSTDLYYPYGMVDLKTVVSIQLSKVRQFGFKICTPTKKYSLQTDSEVSLKEWVQALQRAVFRAKNSDHLKIVLPLKSVIDAELVQAFSFAHTLRLKTVESNFAIDDHHFVFFEEGQLAYDLIHQGIETAKQNSPPKGDEPDKKTESRSMAQSLSAPVKSLINNNSILRLVTRGRSASVSGPISVPDQEPPSPLSDSQEFHNVERGEESSDSRSAGWLKFPSLNKPQSEDSSLFSINAPSVDTFLPSEDAILSDFALADGEQALGSFGCLFLRVVPRWGRLVITERFLCFQSRIVGMAIKVLVPLTDLKTIERQPGLRLLHHGLSITTINAQELFMEFKSSKSRDQAITLLEQGLSTVTPKSPSHQKPQWIQDLDITDARLLSPTLVAGTPSPLHITCLTIGTRGDVQPYIALCKGLIKHGHTCRIATHSEYREWIESHGIEFREVAGDPGELIKLCVDNGMFSLSFLREGVTKFRGWIDELLESAWHACQGTDILLESPSAMAGIHIAERLDIPFFGSFPMPWTRTRAFPHPFAIPGHAIGGSYNYMTYVLIEQVLWKGIGYQVNRWRKHTLGLAPTDLDALQAHRVPFLYAFSPALVPLPADWHDWIHITGFWFLDDPMPGWSPSPDLVRFLEAGPPPIYIGFGSITVSDPEATIQAIVDAVTQANVRVIFCEGWSNRFATSVTPTEFPDSIFPIDSVPHDWLFPRVAGVVHHGGSGTTAAGLRAGVPTIIKPFFGDQYFWAQQVENMGAGVYLHRLTTSKLVSAFQAISDPKMIERAAAIGVQIRQENGVETAIKFMYRDLDYARNRLKKPSAEHSKISSPGLNDSQLLAQFSGLSSPVHKEESSEHENGWYLVANHDATSNELSPAATPKM</sequence>
<comment type="caution">
    <text evidence="1">The sequence shown here is derived from an EMBL/GenBank/DDBJ whole genome shotgun (WGS) entry which is preliminary data.</text>
</comment>
<accession>A0ACC2T477</accession>
<keyword evidence="1" id="KW-0808">Transferase</keyword>
<gene>
    <name evidence="1" type="primary">ATG26_3</name>
    <name evidence="1" type="ORF">DSO57_1020096</name>
</gene>
<dbReference type="EMBL" id="QTSX02003643">
    <property type="protein sequence ID" value="KAJ9069285.1"/>
    <property type="molecule type" value="Genomic_DNA"/>
</dbReference>
<protein>
    <submittedName>
        <fullName evidence="1">Sterol 3-beta-glucosyltransferase</fullName>
        <ecNumber evidence="1">2.4.1.173</ecNumber>
    </submittedName>
</protein>
<keyword evidence="1" id="KW-0328">Glycosyltransferase</keyword>
<name>A0ACC2T477_9FUNG</name>
<evidence type="ECO:0000313" key="1">
    <source>
        <dbReference type="EMBL" id="KAJ9069285.1"/>
    </source>
</evidence>
<reference evidence="1" key="1">
    <citation type="submission" date="2022-04" db="EMBL/GenBank/DDBJ databases">
        <title>Genome of the entomopathogenic fungus Entomophthora muscae.</title>
        <authorList>
            <person name="Elya C."/>
            <person name="Lovett B.R."/>
            <person name="Lee E."/>
            <person name="Macias A.M."/>
            <person name="Hajek A.E."/>
            <person name="De Bivort B.L."/>
            <person name="Kasson M.T."/>
            <person name="De Fine Licht H.H."/>
            <person name="Stajich J.E."/>
        </authorList>
    </citation>
    <scope>NUCLEOTIDE SEQUENCE</scope>
    <source>
        <strain evidence="1">Berkeley</strain>
    </source>
</reference>